<name>A0ABP8FZH6_9SPHI</name>
<keyword evidence="2" id="KW-1003">Cell membrane</keyword>
<comment type="pathway">
    <text evidence="9">Carotenoid biosynthesis; staphyloxanthin biosynthesis; staphyloxanthin from farnesyl diphosphate: step 5/5.</text>
</comment>
<evidence type="ECO:0000256" key="11">
    <source>
        <dbReference type="ARBA" id="ARBA00023667"/>
    </source>
</evidence>
<keyword evidence="6 13" id="KW-1133">Transmembrane helix</keyword>
<comment type="caution">
    <text evidence="14">The sequence shown here is derived from an EMBL/GenBank/DDBJ whole genome shotgun (WGS) entry which is preliminary data.</text>
</comment>
<keyword evidence="7 13" id="KW-0472">Membrane</keyword>
<evidence type="ECO:0000256" key="4">
    <source>
        <dbReference type="ARBA" id="ARBA00022692"/>
    </source>
</evidence>
<keyword evidence="3" id="KW-0808">Transferase</keyword>
<feature type="transmembrane region" description="Helical" evidence="13">
    <location>
        <begin position="29"/>
        <end position="48"/>
    </location>
</feature>
<organism evidence="14 15">
    <name type="scientific">Mucilaginibacter gynuensis</name>
    <dbReference type="NCBI Taxonomy" id="1302236"/>
    <lineage>
        <taxon>Bacteria</taxon>
        <taxon>Pseudomonadati</taxon>
        <taxon>Bacteroidota</taxon>
        <taxon>Sphingobacteriia</taxon>
        <taxon>Sphingobacteriales</taxon>
        <taxon>Sphingobacteriaceae</taxon>
        <taxon>Mucilaginibacter</taxon>
    </lineage>
</organism>
<dbReference type="Pfam" id="PF18927">
    <property type="entry name" value="CrtO"/>
    <property type="match status" value="1"/>
</dbReference>
<dbReference type="EMBL" id="BAABFT010000002">
    <property type="protein sequence ID" value="GAA4314246.1"/>
    <property type="molecule type" value="Genomic_DNA"/>
</dbReference>
<feature type="transmembrane region" description="Helical" evidence="13">
    <location>
        <begin position="123"/>
        <end position="142"/>
    </location>
</feature>
<comment type="function">
    <text evidence="12">Catalyzes the acylation of glycosyl-4,4'-diaponeurosporenoate, i.e. the esterification of glucose at the C6'' position with the carboxyl group of the C(15) fatty acid 12-methyltetradecanoic acid, to yield staphyloxanthin. This is the last step in the biosynthesis of this orange pigment, present in most staphylococci strains.</text>
</comment>
<evidence type="ECO:0000256" key="1">
    <source>
        <dbReference type="ARBA" id="ARBA00004162"/>
    </source>
</evidence>
<evidence type="ECO:0000256" key="9">
    <source>
        <dbReference type="ARBA" id="ARBA00023588"/>
    </source>
</evidence>
<evidence type="ECO:0000313" key="14">
    <source>
        <dbReference type="EMBL" id="GAA4314246.1"/>
    </source>
</evidence>
<proteinExistence type="inferred from homology"/>
<evidence type="ECO:0000256" key="7">
    <source>
        <dbReference type="ARBA" id="ARBA00023136"/>
    </source>
</evidence>
<keyword evidence="4 13" id="KW-0812">Transmembrane</keyword>
<evidence type="ECO:0000256" key="8">
    <source>
        <dbReference type="ARBA" id="ARBA00023315"/>
    </source>
</evidence>
<reference evidence="15" key="1">
    <citation type="journal article" date="2019" name="Int. J. Syst. Evol. Microbiol.">
        <title>The Global Catalogue of Microorganisms (GCM) 10K type strain sequencing project: providing services to taxonomists for standard genome sequencing and annotation.</title>
        <authorList>
            <consortium name="The Broad Institute Genomics Platform"/>
            <consortium name="The Broad Institute Genome Sequencing Center for Infectious Disease"/>
            <person name="Wu L."/>
            <person name="Ma J."/>
        </authorList>
    </citation>
    <scope>NUCLEOTIDE SEQUENCE [LARGE SCALE GENOMIC DNA]</scope>
    <source>
        <strain evidence="15">JCM 17705</strain>
    </source>
</reference>
<feature type="transmembrane region" description="Helical" evidence="13">
    <location>
        <begin position="6"/>
        <end position="22"/>
    </location>
</feature>
<accession>A0ABP8FZH6</accession>
<comment type="similarity">
    <text evidence="10">Belongs to the acyltransferase CrtO family.</text>
</comment>
<protein>
    <recommendedName>
        <fullName evidence="11">Glycosyl-4,4'-diaponeurosporenoate acyltransferase</fullName>
    </recommendedName>
</protein>
<dbReference type="InterPro" id="IPR044021">
    <property type="entry name" value="CrtO"/>
</dbReference>
<evidence type="ECO:0000256" key="5">
    <source>
        <dbReference type="ARBA" id="ARBA00022729"/>
    </source>
</evidence>
<evidence type="ECO:0000256" key="10">
    <source>
        <dbReference type="ARBA" id="ARBA00023603"/>
    </source>
</evidence>
<dbReference type="Proteomes" id="UP001500582">
    <property type="component" value="Unassembled WGS sequence"/>
</dbReference>
<keyword evidence="5" id="KW-0732">Signal</keyword>
<keyword evidence="15" id="KW-1185">Reference proteome</keyword>
<evidence type="ECO:0000256" key="12">
    <source>
        <dbReference type="ARBA" id="ARBA00025324"/>
    </source>
</evidence>
<evidence type="ECO:0000256" key="3">
    <source>
        <dbReference type="ARBA" id="ARBA00022679"/>
    </source>
</evidence>
<gene>
    <name evidence="14" type="ORF">GCM10023149_10340</name>
</gene>
<keyword evidence="8" id="KW-0012">Acyltransferase</keyword>
<evidence type="ECO:0000256" key="6">
    <source>
        <dbReference type="ARBA" id="ARBA00022989"/>
    </source>
</evidence>
<evidence type="ECO:0000256" key="2">
    <source>
        <dbReference type="ARBA" id="ARBA00022475"/>
    </source>
</evidence>
<sequence length="158" mass="18640">MGQLVNFFWTILCFAPVVYYWLKADALTMCWYLIAVSFLSLLIPSGWLQLSQNPKFYVKAGARFIRKFVQNGDWFKNDTPVISNRFGAMQYKATIIMYERFHFLCLVFFILTSIYALIHQQYVIALLVFLANMIYNVCPIILQQYNFSRLLNIGKRML</sequence>
<evidence type="ECO:0000313" key="15">
    <source>
        <dbReference type="Proteomes" id="UP001500582"/>
    </source>
</evidence>
<comment type="subcellular location">
    <subcellularLocation>
        <location evidence="1">Cell membrane</location>
        <topology evidence="1">Single-pass membrane protein</topology>
    </subcellularLocation>
</comment>
<evidence type="ECO:0000256" key="13">
    <source>
        <dbReference type="SAM" id="Phobius"/>
    </source>
</evidence>
<feature type="transmembrane region" description="Helical" evidence="13">
    <location>
        <begin position="101"/>
        <end position="118"/>
    </location>
</feature>